<keyword evidence="7" id="KW-0479">Metal-binding</keyword>
<dbReference type="PANTHER" id="PTHR12849">
    <property type="entry name" value="RNA LARIAT DEBRANCHING ENZYME"/>
    <property type="match status" value="1"/>
</dbReference>
<dbReference type="eggNOG" id="KOG2863">
    <property type="taxonomic scope" value="Eukaryota"/>
</dbReference>
<proteinExistence type="inferred from homology"/>
<dbReference type="STRING" id="2880.D7FTN4"/>
<evidence type="ECO:0000256" key="13">
    <source>
        <dbReference type="SAM" id="MobiDB-lite"/>
    </source>
</evidence>
<evidence type="ECO:0000256" key="8">
    <source>
        <dbReference type="ARBA" id="ARBA00022801"/>
    </source>
</evidence>
<keyword evidence="10" id="KW-0408">Iron</keyword>
<evidence type="ECO:0000256" key="12">
    <source>
        <dbReference type="ARBA" id="ARBA00023242"/>
    </source>
</evidence>
<comment type="subcellular location">
    <subcellularLocation>
        <location evidence="4">Nucleus</location>
    </subcellularLocation>
</comment>
<keyword evidence="12" id="KW-0539">Nucleus</keyword>
<dbReference type="InterPro" id="IPR041816">
    <property type="entry name" value="Dbr1_N"/>
</dbReference>
<feature type="region of interest" description="Disordered" evidence="13">
    <location>
        <begin position="405"/>
        <end position="454"/>
    </location>
</feature>
<evidence type="ECO:0000256" key="7">
    <source>
        <dbReference type="ARBA" id="ARBA00022723"/>
    </source>
</evidence>
<dbReference type="GO" id="GO:0008419">
    <property type="term" value="F:RNA lariat debranching enzyme activity"/>
    <property type="evidence" value="ECO:0007669"/>
    <property type="project" value="TreeGrafter"/>
</dbReference>
<feature type="domain" description="Lariat debranching enzyme C-terminal" evidence="14">
    <location>
        <begin position="231"/>
        <end position="394"/>
    </location>
</feature>
<dbReference type="Proteomes" id="UP000002630">
    <property type="component" value="Unassembled WGS sequence"/>
</dbReference>
<name>D7FTN4_ECTSI</name>
<keyword evidence="6" id="KW-0507">mRNA processing</keyword>
<evidence type="ECO:0000256" key="6">
    <source>
        <dbReference type="ARBA" id="ARBA00022664"/>
    </source>
</evidence>
<evidence type="ECO:0000256" key="11">
    <source>
        <dbReference type="ARBA" id="ARBA00023211"/>
    </source>
</evidence>
<dbReference type="SUPFAM" id="SSF56300">
    <property type="entry name" value="Metallo-dependent phosphatases"/>
    <property type="match status" value="1"/>
</dbReference>
<dbReference type="GO" id="GO:0046872">
    <property type="term" value="F:metal ion binding"/>
    <property type="evidence" value="ECO:0007669"/>
    <property type="project" value="UniProtKB-KW"/>
</dbReference>
<comment type="cofactor">
    <cofactor evidence="1">
        <name>Mn(2+)</name>
        <dbReference type="ChEBI" id="CHEBI:29035"/>
    </cofactor>
</comment>
<evidence type="ECO:0000256" key="9">
    <source>
        <dbReference type="ARBA" id="ARBA00022833"/>
    </source>
</evidence>
<dbReference type="OrthoDB" id="407609at2759"/>
<keyword evidence="11" id="KW-0464">Manganese</keyword>
<evidence type="ECO:0000256" key="10">
    <source>
        <dbReference type="ARBA" id="ARBA00023004"/>
    </source>
</evidence>
<dbReference type="FunFam" id="3.60.21.10:FF:000035">
    <property type="entry name" value="Lariat debranching enzyme"/>
    <property type="match status" value="1"/>
</dbReference>
<keyword evidence="16" id="KW-1185">Reference proteome</keyword>
<dbReference type="InterPro" id="IPR007708">
    <property type="entry name" value="DBR1_C"/>
</dbReference>
<keyword evidence="9" id="KW-0862">Zinc</keyword>
<accession>D7FTN4</accession>
<dbReference type="Pfam" id="PF00149">
    <property type="entry name" value="Metallophos"/>
    <property type="match status" value="1"/>
</dbReference>
<comment type="cofactor">
    <cofactor evidence="2">
        <name>Zn(2+)</name>
        <dbReference type="ChEBI" id="CHEBI:29105"/>
    </cofactor>
</comment>
<evidence type="ECO:0000313" key="16">
    <source>
        <dbReference type="Proteomes" id="UP000002630"/>
    </source>
</evidence>
<comment type="similarity">
    <text evidence="5">Belongs to the lariat debranching enzyme family.</text>
</comment>
<evidence type="ECO:0000256" key="3">
    <source>
        <dbReference type="ARBA" id="ARBA00001954"/>
    </source>
</evidence>
<keyword evidence="8" id="KW-0378">Hydrolase</keyword>
<protein>
    <recommendedName>
        <fullName evidence="14">Lariat debranching enzyme C-terminal domain-containing protein</fullName>
    </recommendedName>
</protein>
<dbReference type="Pfam" id="PF05011">
    <property type="entry name" value="DBR1"/>
    <property type="match status" value="1"/>
</dbReference>
<evidence type="ECO:0000313" key="15">
    <source>
        <dbReference type="EMBL" id="CBJ49257.1"/>
    </source>
</evidence>
<evidence type="ECO:0000256" key="1">
    <source>
        <dbReference type="ARBA" id="ARBA00001936"/>
    </source>
</evidence>
<dbReference type="EMBL" id="FN649760">
    <property type="protein sequence ID" value="CBJ49257.1"/>
    <property type="molecule type" value="Genomic_DNA"/>
</dbReference>
<dbReference type="Gene3D" id="3.60.21.10">
    <property type="match status" value="1"/>
</dbReference>
<dbReference type="InterPro" id="IPR004843">
    <property type="entry name" value="Calcineurin-like_PHP"/>
</dbReference>
<dbReference type="CDD" id="cd00844">
    <property type="entry name" value="MPP_Dbr1_N"/>
    <property type="match status" value="1"/>
</dbReference>
<feature type="region of interest" description="Disordered" evidence="13">
    <location>
        <begin position="357"/>
        <end position="379"/>
    </location>
</feature>
<comment type="cofactor">
    <cofactor evidence="3">
        <name>Fe(2+)</name>
        <dbReference type="ChEBI" id="CHEBI:29033"/>
    </cofactor>
</comment>
<feature type="compositionally biased region" description="Polar residues" evidence="13">
    <location>
        <begin position="361"/>
        <end position="379"/>
    </location>
</feature>
<dbReference type="GO" id="GO:0005634">
    <property type="term" value="C:nucleus"/>
    <property type="evidence" value="ECO:0007669"/>
    <property type="project" value="UniProtKB-SubCell"/>
</dbReference>
<evidence type="ECO:0000259" key="14">
    <source>
        <dbReference type="SMART" id="SM01124"/>
    </source>
</evidence>
<dbReference type="PANTHER" id="PTHR12849:SF0">
    <property type="entry name" value="LARIAT DEBRANCHING ENZYME"/>
    <property type="match status" value="1"/>
</dbReference>
<dbReference type="GO" id="GO:0000398">
    <property type="term" value="P:mRNA splicing, via spliceosome"/>
    <property type="evidence" value="ECO:0007669"/>
    <property type="project" value="TreeGrafter"/>
</dbReference>
<dbReference type="AlphaFoldDB" id="D7FTN4"/>
<feature type="compositionally biased region" description="Basic and acidic residues" evidence="13">
    <location>
        <begin position="433"/>
        <end position="448"/>
    </location>
</feature>
<dbReference type="SMART" id="SM01124">
    <property type="entry name" value="DBR1"/>
    <property type="match status" value="1"/>
</dbReference>
<dbReference type="InterPro" id="IPR029052">
    <property type="entry name" value="Metallo-depent_PP-like"/>
</dbReference>
<dbReference type="InParanoid" id="D7FTN4"/>
<reference evidence="15 16" key="1">
    <citation type="journal article" date="2010" name="Nature">
        <title>The Ectocarpus genome and the independent evolution of multicellularity in brown algae.</title>
        <authorList>
            <person name="Cock J.M."/>
            <person name="Sterck L."/>
            <person name="Rouze P."/>
            <person name="Scornet D."/>
            <person name="Allen A.E."/>
            <person name="Amoutzias G."/>
            <person name="Anthouard V."/>
            <person name="Artiguenave F."/>
            <person name="Aury J.M."/>
            <person name="Badger J.H."/>
            <person name="Beszteri B."/>
            <person name="Billiau K."/>
            <person name="Bonnet E."/>
            <person name="Bothwell J.H."/>
            <person name="Bowler C."/>
            <person name="Boyen C."/>
            <person name="Brownlee C."/>
            <person name="Carrano C.J."/>
            <person name="Charrier B."/>
            <person name="Cho G.Y."/>
            <person name="Coelho S.M."/>
            <person name="Collen J."/>
            <person name="Corre E."/>
            <person name="Da Silva C."/>
            <person name="Delage L."/>
            <person name="Delaroque N."/>
            <person name="Dittami S.M."/>
            <person name="Doulbeau S."/>
            <person name="Elias M."/>
            <person name="Farnham G."/>
            <person name="Gachon C.M."/>
            <person name="Gschloessl B."/>
            <person name="Heesch S."/>
            <person name="Jabbari K."/>
            <person name="Jubin C."/>
            <person name="Kawai H."/>
            <person name="Kimura K."/>
            <person name="Kloareg B."/>
            <person name="Kupper F.C."/>
            <person name="Lang D."/>
            <person name="Le Bail A."/>
            <person name="Leblanc C."/>
            <person name="Lerouge P."/>
            <person name="Lohr M."/>
            <person name="Lopez P.J."/>
            <person name="Martens C."/>
            <person name="Maumus F."/>
            <person name="Michel G."/>
            <person name="Miranda-Saavedra D."/>
            <person name="Morales J."/>
            <person name="Moreau H."/>
            <person name="Motomura T."/>
            <person name="Nagasato C."/>
            <person name="Napoli C.A."/>
            <person name="Nelson D.R."/>
            <person name="Nyvall-Collen P."/>
            <person name="Peters A.F."/>
            <person name="Pommier C."/>
            <person name="Potin P."/>
            <person name="Poulain J."/>
            <person name="Quesneville H."/>
            <person name="Read B."/>
            <person name="Rensing S.A."/>
            <person name="Ritter A."/>
            <person name="Rousvoal S."/>
            <person name="Samanta M."/>
            <person name="Samson G."/>
            <person name="Schroeder D.C."/>
            <person name="Segurens B."/>
            <person name="Strittmatter M."/>
            <person name="Tonon T."/>
            <person name="Tregear J.W."/>
            <person name="Valentin K."/>
            <person name="von Dassow P."/>
            <person name="Yamagishi T."/>
            <person name="Van de Peer Y."/>
            <person name="Wincker P."/>
        </authorList>
    </citation>
    <scope>NUCLEOTIDE SEQUENCE [LARGE SCALE GENOMIC DNA]</scope>
    <source>
        <strain evidence="16">Ec32 / CCAP1310/4</strain>
    </source>
</reference>
<organism evidence="15 16">
    <name type="scientific">Ectocarpus siliculosus</name>
    <name type="common">Brown alga</name>
    <name type="synonym">Conferva siliculosa</name>
    <dbReference type="NCBI Taxonomy" id="2880"/>
    <lineage>
        <taxon>Eukaryota</taxon>
        <taxon>Sar</taxon>
        <taxon>Stramenopiles</taxon>
        <taxon>Ochrophyta</taxon>
        <taxon>PX clade</taxon>
        <taxon>Phaeophyceae</taxon>
        <taxon>Ectocarpales</taxon>
        <taxon>Ectocarpaceae</taxon>
        <taxon>Ectocarpus</taxon>
    </lineage>
</organism>
<sequence>MNDRGNASFLWRFFRSTIKGIKVDLLICCGDFQCLRNTQDFDGLACPDKYKHLGTFHKYYSGELVAPVLTIFIGGNHEASSYLQELHYGGWVAPNIYFLGFAGVVRVGGVRIAGMTGIFNGRSYKEGRHERPPYNRDTLRSVYYVRELEVFKLAQLTGHVDLVLSHDWPRGIVRYGDARYLFRKKPFFKAEVEDNTLGSAAAEQLLHKVQPDYWFAAHLHVKFPAVVRHGSPREGQGREGSEVKGVTRFLSLDKCLPHRDFLQLVSVPRPEGQEQGPGAAGGGEGDEVLLEYDVEWLSIVQESHYLLSNSRGHVDMPFETPRVQVEQMASIREALAARGLPGGPLVIPENFAMTAPPPSQMECQGQKSSKPPQSLLPNPQTDEFLAMLGLDHVVTVPCPGFQSRFGGGGGGGGGSGHGEGNGGGDEEGAAAVQDDKYEIDLDAARDDPNEIQLD</sequence>
<evidence type="ECO:0000256" key="2">
    <source>
        <dbReference type="ARBA" id="ARBA00001947"/>
    </source>
</evidence>
<evidence type="ECO:0000256" key="5">
    <source>
        <dbReference type="ARBA" id="ARBA00006045"/>
    </source>
</evidence>
<gene>
    <name evidence="15" type="ORF">Esi_0253_0041</name>
</gene>
<feature type="compositionally biased region" description="Gly residues" evidence="13">
    <location>
        <begin position="405"/>
        <end position="423"/>
    </location>
</feature>
<evidence type="ECO:0000256" key="4">
    <source>
        <dbReference type="ARBA" id="ARBA00004123"/>
    </source>
</evidence>